<protein>
    <submittedName>
        <fullName evidence="1">Uncharacterized protein</fullName>
    </submittedName>
</protein>
<accession>A0ABQ6ISM6</accession>
<sequence length="60" mass="6385">MHAGHEGENPAENLVPAVVSEAAATVRPWNPPWKTTMFGRPVAMRASRTDASTASDPELA</sequence>
<proteinExistence type="predicted"/>
<organism evidence="1 2">
    <name type="scientific">Mobilicoccus caccae</name>
    <dbReference type="NCBI Taxonomy" id="1859295"/>
    <lineage>
        <taxon>Bacteria</taxon>
        <taxon>Bacillati</taxon>
        <taxon>Actinomycetota</taxon>
        <taxon>Actinomycetes</taxon>
        <taxon>Micrococcales</taxon>
        <taxon>Dermatophilaceae</taxon>
        <taxon>Mobilicoccus</taxon>
    </lineage>
</organism>
<name>A0ABQ6ISM6_9MICO</name>
<dbReference type="EMBL" id="BSUO01000001">
    <property type="protein sequence ID" value="GMA40365.1"/>
    <property type="molecule type" value="Genomic_DNA"/>
</dbReference>
<comment type="caution">
    <text evidence="1">The sequence shown here is derived from an EMBL/GenBank/DDBJ whole genome shotgun (WGS) entry which is preliminary data.</text>
</comment>
<evidence type="ECO:0000313" key="2">
    <source>
        <dbReference type="Proteomes" id="UP001157126"/>
    </source>
</evidence>
<reference evidence="2" key="1">
    <citation type="journal article" date="2019" name="Int. J. Syst. Evol. Microbiol.">
        <title>The Global Catalogue of Microorganisms (GCM) 10K type strain sequencing project: providing services to taxonomists for standard genome sequencing and annotation.</title>
        <authorList>
            <consortium name="The Broad Institute Genomics Platform"/>
            <consortium name="The Broad Institute Genome Sequencing Center for Infectious Disease"/>
            <person name="Wu L."/>
            <person name="Ma J."/>
        </authorList>
    </citation>
    <scope>NUCLEOTIDE SEQUENCE [LARGE SCALE GENOMIC DNA]</scope>
    <source>
        <strain evidence="2">NBRC 113072</strain>
    </source>
</reference>
<gene>
    <name evidence="1" type="ORF">GCM10025883_24100</name>
</gene>
<evidence type="ECO:0000313" key="1">
    <source>
        <dbReference type="EMBL" id="GMA40365.1"/>
    </source>
</evidence>
<dbReference type="Proteomes" id="UP001157126">
    <property type="component" value="Unassembled WGS sequence"/>
</dbReference>
<keyword evidence="2" id="KW-1185">Reference proteome</keyword>